<accession>A0A2H1V9E1</accession>
<evidence type="ECO:0000313" key="3">
    <source>
        <dbReference type="EMBL" id="SOQ37022.1"/>
    </source>
</evidence>
<gene>
    <name evidence="3" type="ORF">SFRICE_001498</name>
</gene>
<organism evidence="3">
    <name type="scientific">Spodoptera frugiperda</name>
    <name type="common">Fall armyworm</name>
    <dbReference type="NCBI Taxonomy" id="7108"/>
    <lineage>
        <taxon>Eukaryota</taxon>
        <taxon>Metazoa</taxon>
        <taxon>Ecdysozoa</taxon>
        <taxon>Arthropoda</taxon>
        <taxon>Hexapoda</taxon>
        <taxon>Insecta</taxon>
        <taxon>Pterygota</taxon>
        <taxon>Neoptera</taxon>
        <taxon>Endopterygota</taxon>
        <taxon>Lepidoptera</taxon>
        <taxon>Glossata</taxon>
        <taxon>Ditrysia</taxon>
        <taxon>Noctuoidea</taxon>
        <taxon>Noctuidae</taxon>
        <taxon>Amphipyrinae</taxon>
        <taxon>Spodoptera</taxon>
    </lineage>
</organism>
<keyword evidence="2" id="KW-0472">Membrane</keyword>
<name>A0A2H1V9E1_SPOFR</name>
<proteinExistence type="predicted"/>
<evidence type="ECO:0000256" key="1">
    <source>
        <dbReference type="SAM" id="MobiDB-lite"/>
    </source>
</evidence>
<protein>
    <submittedName>
        <fullName evidence="3">SFRICE_001498</fullName>
    </submittedName>
</protein>
<keyword evidence="2" id="KW-0812">Transmembrane</keyword>
<feature type="region of interest" description="Disordered" evidence="1">
    <location>
        <begin position="354"/>
        <end position="379"/>
    </location>
</feature>
<feature type="transmembrane region" description="Helical" evidence="2">
    <location>
        <begin position="42"/>
        <end position="62"/>
    </location>
</feature>
<dbReference type="AlphaFoldDB" id="A0A2H1V9E1"/>
<reference evidence="3" key="1">
    <citation type="submission" date="2016-07" db="EMBL/GenBank/DDBJ databases">
        <authorList>
            <person name="Bretaudeau A."/>
        </authorList>
    </citation>
    <scope>NUCLEOTIDE SEQUENCE</scope>
    <source>
        <strain evidence="3">Rice</strain>
        <tissue evidence="3">Whole body</tissue>
    </source>
</reference>
<keyword evidence="2" id="KW-1133">Transmembrane helix</keyword>
<dbReference type="EMBL" id="ODYU01001174">
    <property type="protein sequence ID" value="SOQ37022.1"/>
    <property type="molecule type" value="Genomic_DNA"/>
</dbReference>
<sequence>METNDRLNGRAPRAPRIVRAYWSAPADRAVLRARHRLRTRQLLFLSITSSYVTLTVFIGWAAKSSLHDVNSQGSQMKTGVPQGSTLGPVLFLVYINDLPLKFENVADRRWDIELYTNVSDSRGAAVDQQARIITARSRGACLIITNHFPACGGRVPGSQRIAAFVSDMREECALFGIDLLAATADNSARGGGGASDIVLKTRSLQITEHCFYFSWVLIKTIPRRVRAASATTSDVGVTGGIELPFPINFEFPIERWPCSESLTISQLLLPAELFQSRSITEYKLLWAANNGLLYEPVIMARSRSTWLGYLAVCCEVVRLVAPSVHKTMYRLMFLFLRIDGGGLTIIHNKTITATMRTPPPTGDSGDDGTWRQGASASQP</sequence>
<evidence type="ECO:0000256" key="2">
    <source>
        <dbReference type="SAM" id="Phobius"/>
    </source>
</evidence>